<dbReference type="EMBL" id="JAACJM010000028">
    <property type="protein sequence ID" value="KAF5365224.1"/>
    <property type="molecule type" value="Genomic_DNA"/>
</dbReference>
<dbReference type="Proteomes" id="UP000559256">
    <property type="component" value="Unassembled WGS sequence"/>
</dbReference>
<evidence type="ECO:0000313" key="2">
    <source>
        <dbReference type="Proteomes" id="UP000559256"/>
    </source>
</evidence>
<dbReference type="OrthoDB" id="2802364at2759"/>
<reference evidence="1 2" key="1">
    <citation type="journal article" date="2020" name="ISME J.">
        <title>Uncovering the hidden diversity of litter-decomposition mechanisms in mushroom-forming fungi.</title>
        <authorList>
            <person name="Floudas D."/>
            <person name="Bentzer J."/>
            <person name="Ahren D."/>
            <person name="Johansson T."/>
            <person name="Persson P."/>
            <person name="Tunlid A."/>
        </authorList>
    </citation>
    <scope>NUCLEOTIDE SEQUENCE [LARGE SCALE GENOMIC DNA]</scope>
    <source>
        <strain evidence="1 2">CBS 291.85</strain>
    </source>
</reference>
<comment type="caution">
    <text evidence="1">The sequence shown here is derived from an EMBL/GenBank/DDBJ whole genome shotgun (WGS) entry which is preliminary data.</text>
</comment>
<keyword evidence="2" id="KW-1185">Reference proteome</keyword>
<proteinExistence type="predicted"/>
<gene>
    <name evidence="1" type="ORF">D9758_005420</name>
</gene>
<name>A0A8H5GHL1_9AGAR</name>
<dbReference type="AlphaFoldDB" id="A0A8H5GHL1"/>
<evidence type="ECO:0000313" key="1">
    <source>
        <dbReference type="EMBL" id="KAF5365224.1"/>
    </source>
</evidence>
<organism evidence="1 2">
    <name type="scientific">Tetrapyrgos nigripes</name>
    <dbReference type="NCBI Taxonomy" id="182062"/>
    <lineage>
        <taxon>Eukaryota</taxon>
        <taxon>Fungi</taxon>
        <taxon>Dikarya</taxon>
        <taxon>Basidiomycota</taxon>
        <taxon>Agaricomycotina</taxon>
        <taxon>Agaricomycetes</taxon>
        <taxon>Agaricomycetidae</taxon>
        <taxon>Agaricales</taxon>
        <taxon>Marasmiineae</taxon>
        <taxon>Marasmiaceae</taxon>
        <taxon>Tetrapyrgos</taxon>
    </lineage>
</organism>
<accession>A0A8H5GHL1</accession>
<protein>
    <submittedName>
        <fullName evidence="1">Uncharacterized protein</fullName>
    </submittedName>
</protein>
<sequence length="217" mass="23959">MQRPSYLVSTNDDPRIALCKHFNVVPTNYTGTQPPPYFSMPITRDAHMPSHALAVTQTRNSVTPLMLPVDVNMYNNGFLVSIIPTPHPGTASPIPQPGSPVPVVSLPVVPISVPHVPSLPLLLLFGLGLERQSNALALRMLPPEVVAEFPNAAAMAQSMALLDEHQFRRRLEFNQGLWQNVLALDLRDLGLLTLIRTAWNVTAEARNLRMQGVGRRR</sequence>